<keyword evidence="4" id="KW-1185">Reference proteome</keyword>
<comment type="similarity">
    <text evidence="1">Belongs to the AHA1 family.</text>
</comment>
<gene>
    <name evidence="3" type="ORF">ETD96_01760</name>
</gene>
<accession>A0A5S4HA80</accession>
<feature type="domain" description="Activator of Hsp90 ATPase homologue 1/2-like C-terminal" evidence="2">
    <location>
        <begin position="24"/>
        <end position="152"/>
    </location>
</feature>
<dbReference type="CDD" id="cd07826">
    <property type="entry name" value="SRPBCC_CalC_Aha1-like_9"/>
    <property type="match status" value="1"/>
</dbReference>
<evidence type="ECO:0000259" key="2">
    <source>
        <dbReference type="Pfam" id="PF08327"/>
    </source>
</evidence>
<dbReference type="Gene3D" id="3.30.530.20">
    <property type="match status" value="1"/>
</dbReference>
<dbReference type="OrthoDB" id="5185819at2"/>
<dbReference type="RefSeq" id="WP_138632925.1">
    <property type="nucleotide sequence ID" value="NZ_VCKZ01000005.1"/>
</dbReference>
<sequence>MTTETTIEADPKLPIIRMSRDFAATPEQLLRAHTDPELFARWVGPDGMDTRIDQWDARTGGSWRYAAARGDDEYWFHGCFHEVRPGRIVQTFTFEGEPDGVALETLWFEDLGDGRTRLRAQSLVDSFEGRDAWLRSGMETGVNEGYAKLERMIADGAL</sequence>
<organism evidence="3 4">
    <name type="scientific">Actinomadura geliboluensis</name>
    <dbReference type="NCBI Taxonomy" id="882440"/>
    <lineage>
        <taxon>Bacteria</taxon>
        <taxon>Bacillati</taxon>
        <taxon>Actinomycetota</taxon>
        <taxon>Actinomycetes</taxon>
        <taxon>Streptosporangiales</taxon>
        <taxon>Thermomonosporaceae</taxon>
        <taxon>Actinomadura</taxon>
    </lineage>
</organism>
<evidence type="ECO:0000313" key="3">
    <source>
        <dbReference type="EMBL" id="TMR42168.1"/>
    </source>
</evidence>
<dbReference type="SUPFAM" id="SSF55961">
    <property type="entry name" value="Bet v1-like"/>
    <property type="match status" value="1"/>
</dbReference>
<dbReference type="Pfam" id="PF08327">
    <property type="entry name" value="AHSA1"/>
    <property type="match status" value="1"/>
</dbReference>
<evidence type="ECO:0000313" key="4">
    <source>
        <dbReference type="Proteomes" id="UP000305238"/>
    </source>
</evidence>
<dbReference type="EMBL" id="VCKZ01000005">
    <property type="protein sequence ID" value="TMR42168.1"/>
    <property type="molecule type" value="Genomic_DNA"/>
</dbReference>
<comment type="caution">
    <text evidence="3">The sequence shown here is derived from an EMBL/GenBank/DDBJ whole genome shotgun (WGS) entry which is preliminary data.</text>
</comment>
<dbReference type="AlphaFoldDB" id="A0A5S4HA80"/>
<dbReference type="InterPro" id="IPR013538">
    <property type="entry name" value="ASHA1/2-like_C"/>
</dbReference>
<dbReference type="InterPro" id="IPR023393">
    <property type="entry name" value="START-like_dom_sf"/>
</dbReference>
<evidence type="ECO:0000256" key="1">
    <source>
        <dbReference type="ARBA" id="ARBA00006817"/>
    </source>
</evidence>
<name>A0A5S4HA80_9ACTN</name>
<protein>
    <submittedName>
        <fullName evidence="3">Polyketide cyclase</fullName>
    </submittedName>
</protein>
<dbReference type="Proteomes" id="UP000305238">
    <property type="component" value="Unassembled WGS sequence"/>
</dbReference>
<proteinExistence type="inferred from homology"/>
<reference evidence="3 4" key="1">
    <citation type="submission" date="2019-05" db="EMBL/GenBank/DDBJ databases">
        <title>Draft genome sequence of Actinomadura geliboluensis A8036.</title>
        <authorList>
            <person name="Saricaoglu S."/>
            <person name="Isik K."/>
        </authorList>
    </citation>
    <scope>NUCLEOTIDE SEQUENCE [LARGE SCALE GENOMIC DNA]</scope>
    <source>
        <strain evidence="3 4">A8036</strain>
    </source>
</reference>